<evidence type="ECO:0000259" key="4">
    <source>
        <dbReference type="PROSITE" id="PS50109"/>
    </source>
</evidence>
<dbReference type="InterPro" id="IPR036890">
    <property type="entry name" value="HATPase_C_sf"/>
</dbReference>
<feature type="transmembrane region" description="Helical" evidence="3">
    <location>
        <begin position="187"/>
        <end position="205"/>
    </location>
</feature>
<dbReference type="AlphaFoldDB" id="A0A1T4KCW5"/>
<dbReference type="Pfam" id="PF02518">
    <property type="entry name" value="HATPase_c"/>
    <property type="match status" value="1"/>
</dbReference>
<evidence type="ECO:0000313" key="5">
    <source>
        <dbReference type="EMBL" id="SJZ40173.1"/>
    </source>
</evidence>
<dbReference type="InterPro" id="IPR003594">
    <property type="entry name" value="HATPase_dom"/>
</dbReference>
<accession>A0A1T4KCW5</accession>
<keyword evidence="1 5" id="KW-0418">Kinase</keyword>
<dbReference type="PANTHER" id="PTHR34220:SF7">
    <property type="entry name" value="SENSOR HISTIDINE KINASE YPDA"/>
    <property type="match status" value="1"/>
</dbReference>
<dbReference type="Pfam" id="PF06580">
    <property type="entry name" value="His_kinase"/>
    <property type="match status" value="1"/>
</dbReference>
<keyword evidence="3" id="KW-0472">Membrane</keyword>
<proteinExistence type="predicted"/>
<dbReference type="InterPro" id="IPR050640">
    <property type="entry name" value="Bact_2-comp_sensor_kinase"/>
</dbReference>
<evidence type="ECO:0000313" key="6">
    <source>
        <dbReference type="Proteomes" id="UP000243297"/>
    </source>
</evidence>
<evidence type="ECO:0000256" key="3">
    <source>
        <dbReference type="SAM" id="Phobius"/>
    </source>
</evidence>
<reference evidence="6" key="1">
    <citation type="submission" date="2017-02" db="EMBL/GenBank/DDBJ databases">
        <authorList>
            <person name="Varghese N."/>
            <person name="Submissions S."/>
        </authorList>
    </citation>
    <scope>NUCLEOTIDE SEQUENCE [LARGE SCALE GENOMIC DNA]</scope>
    <source>
        <strain evidence="6">ATCC 25662</strain>
    </source>
</reference>
<dbReference type="Proteomes" id="UP000243297">
    <property type="component" value="Unassembled WGS sequence"/>
</dbReference>
<feature type="domain" description="Histidine kinase" evidence="4">
    <location>
        <begin position="347"/>
        <end position="433"/>
    </location>
</feature>
<dbReference type="InterPro" id="IPR010559">
    <property type="entry name" value="Sig_transdc_His_kin_internal"/>
</dbReference>
<dbReference type="GO" id="GO:0000155">
    <property type="term" value="F:phosphorelay sensor kinase activity"/>
    <property type="evidence" value="ECO:0007669"/>
    <property type="project" value="InterPro"/>
</dbReference>
<dbReference type="SUPFAM" id="SSF55874">
    <property type="entry name" value="ATPase domain of HSP90 chaperone/DNA topoisomerase II/histidine kinase"/>
    <property type="match status" value="1"/>
</dbReference>
<protein>
    <submittedName>
        <fullName evidence="5">Histidine kinase</fullName>
    </submittedName>
</protein>
<evidence type="ECO:0000256" key="1">
    <source>
        <dbReference type="ARBA" id="ARBA00022777"/>
    </source>
</evidence>
<evidence type="ECO:0000256" key="2">
    <source>
        <dbReference type="ARBA" id="ARBA00023012"/>
    </source>
</evidence>
<dbReference type="InterPro" id="IPR005467">
    <property type="entry name" value="His_kinase_dom"/>
</dbReference>
<keyword evidence="1 5" id="KW-0808">Transferase</keyword>
<sequence>MNFFSIGSYLSVDTYLSVCLLSYSIALSLMLILFLNIFKKNKNQLDMFYSKFITICIFFNVSNMIACLVDGNQSEISYYIVYASNFMVFIFAYIAMLPFSKFYISYLKQKEILVDNLQKVIEVLVIVSILMTFLFTMTKSYYWVNVNNLYVEGEWFWVSNVMGVICLVPLFVVQLKNLDKFTKREKLSFLILIGLPLIALVYQLITTENWYLFPVATIVIIGIYIFILLNQSHMYYANKMELEKNKNAMMMSRIQPVFLQESLTNIKNLCSSNSKVASEALEHFSYYLRGNLNALTNSDLTSFNKEVEYVKDYLFLEQIQHANHFSVEWNLEVDNFLLPSLSLYIPVHNAIQFGIAKKVEKGKIIISTIRKNNEIIISVKDDGVGFDLARKSAIDFHHIGLRTVKKMIEENCQGRVEVFSEIGNGTEVKILIP</sequence>
<feature type="transmembrane region" description="Helical" evidence="3">
    <location>
        <begin position="78"/>
        <end position="99"/>
    </location>
</feature>
<feature type="transmembrane region" description="Helical" evidence="3">
    <location>
        <begin position="155"/>
        <end position="175"/>
    </location>
</feature>
<keyword evidence="2" id="KW-0902">Two-component regulatory system</keyword>
<dbReference type="OrthoDB" id="9809908at2"/>
<dbReference type="RefSeq" id="WP_078710912.1">
    <property type="nucleotide sequence ID" value="NZ_FUWY01000001.1"/>
</dbReference>
<feature type="transmembrane region" description="Helical" evidence="3">
    <location>
        <begin position="120"/>
        <end position="143"/>
    </location>
</feature>
<dbReference type="Gene3D" id="3.30.565.10">
    <property type="entry name" value="Histidine kinase-like ATPase, C-terminal domain"/>
    <property type="match status" value="1"/>
</dbReference>
<feature type="transmembrane region" description="Helical" evidence="3">
    <location>
        <begin position="15"/>
        <end position="36"/>
    </location>
</feature>
<keyword evidence="6" id="KW-1185">Reference proteome</keyword>
<feature type="transmembrane region" description="Helical" evidence="3">
    <location>
        <begin position="48"/>
        <end position="66"/>
    </location>
</feature>
<keyword evidence="3" id="KW-0812">Transmembrane</keyword>
<dbReference type="PROSITE" id="PS50109">
    <property type="entry name" value="HIS_KIN"/>
    <property type="match status" value="1"/>
</dbReference>
<dbReference type="PANTHER" id="PTHR34220">
    <property type="entry name" value="SENSOR HISTIDINE KINASE YPDA"/>
    <property type="match status" value="1"/>
</dbReference>
<dbReference type="EMBL" id="FUWY01000001">
    <property type="protein sequence ID" value="SJZ40173.1"/>
    <property type="molecule type" value="Genomic_DNA"/>
</dbReference>
<name>A0A1T4KCW5_9FIRM</name>
<dbReference type="GO" id="GO:0016020">
    <property type="term" value="C:membrane"/>
    <property type="evidence" value="ECO:0007669"/>
    <property type="project" value="InterPro"/>
</dbReference>
<dbReference type="STRING" id="118967.SAMN02745191_0476"/>
<organism evidence="5 6">
    <name type="scientific">Anaerorhabdus furcosa</name>
    <dbReference type="NCBI Taxonomy" id="118967"/>
    <lineage>
        <taxon>Bacteria</taxon>
        <taxon>Bacillati</taxon>
        <taxon>Bacillota</taxon>
        <taxon>Erysipelotrichia</taxon>
        <taxon>Erysipelotrichales</taxon>
        <taxon>Erysipelotrichaceae</taxon>
        <taxon>Anaerorhabdus</taxon>
    </lineage>
</organism>
<gene>
    <name evidence="5" type="ORF">SAMN02745191_0476</name>
</gene>
<keyword evidence="3" id="KW-1133">Transmembrane helix</keyword>
<feature type="transmembrane region" description="Helical" evidence="3">
    <location>
        <begin position="211"/>
        <end position="230"/>
    </location>
</feature>